<evidence type="ECO:0000256" key="1">
    <source>
        <dbReference type="SAM" id="MobiDB-lite"/>
    </source>
</evidence>
<dbReference type="Proteomes" id="UP000187203">
    <property type="component" value="Unassembled WGS sequence"/>
</dbReference>
<keyword evidence="3" id="KW-1185">Reference proteome</keyword>
<proteinExistence type="predicted"/>
<reference evidence="3" key="1">
    <citation type="submission" date="2013-09" db="EMBL/GenBank/DDBJ databases">
        <title>Corchorus olitorius genome sequencing.</title>
        <authorList>
            <person name="Alam M."/>
            <person name="Haque M.S."/>
            <person name="Islam M.S."/>
            <person name="Emdad E.M."/>
            <person name="Islam M.M."/>
            <person name="Ahmed B."/>
            <person name="Halim A."/>
            <person name="Hossen Q.M.M."/>
            <person name="Hossain M.Z."/>
            <person name="Ahmed R."/>
            <person name="Khan M.M."/>
            <person name="Islam R."/>
            <person name="Rashid M.M."/>
            <person name="Khan S.A."/>
            <person name="Rahman M.S."/>
            <person name="Alam M."/>
            <person name="Yahiya A.S."/>
            <person name="Khan M.S."/>
            <person name="Azam M.S."/>
            <person name="Haque T."/>
            <person name="Lashkar M.Z.H."/>
            <person name="Akhand A.I."/>
            <person name="Morshed G."/>
            <person name="Roy S."/>
            <person name="Uddin K.S."/>
            <person name="Rabeya T."/>
            <person name="Hossain A.S."/>
            <person name="Chowdhury A."/>
            <person name="Snigdha A.R."/>
            <person name="Mortoza M.S."/>
            <person name="Matin S.A."/>
            <person name="Hoque S.M.E."/>
            <person name="Islam M.K."/>
            <person name="Roy D.K."/>
            <person name="Haider R."/>
            <person name="Moosa M.M."/>
            <person name="Elias S.M."/>
            <person name="Hasan A.M."/>
            <person name="Jahan S."/>
            <person name="Shafiuddin M."/>
            <person name="Mahmood N."/>
            <person name="Shommy N.S."/>
        </authorList>
    </citation>
    <scope>NUCLEOTIDE SEQUENCE [LARGE SCALE GENOMIC DNA]</scope>
    <source>
        <strain evidence="3">cv. O-4</strain>
    </source>
</reference>
<sequence>MAHQLAKYPRKTLRAYMITNALISDFVCGKVEAWKGSQRPTERERGRGSNVKKTV</sequence>
<evidence type="ECO:0000313" key="3">
    <source>
        <dbReference type="Proteomes" id="UP000187203"/>
    </source>
</evidence>
<gene>
    <name evidence="2" type="ORF">COLO4_19968</name>
</gene>
<protein>
    <submittedName>
        <fullName evidence="2">Uncharacterized protein</fullName>
    </submittedName>
</protein>
<dbReference type="EMBL" id="AWUE01016916">
    <property type="protein sequence ID" value="OMO89026.1"/>
    <property type="molecule type" value="Genomic_DNA"/>
</dbReference>
<comment type="caution">
    <text evidence="2">The sequence shown here is derived from an EMBL/GenBank/DDBJ whole genome shotgun (WGS) entry which is preliminary data.</text>
</comment>
<name>A0A1R3J2M3_9ROSI</name>
<organism evidence="2 3">
    <name type="scientific">Corchorus olitorius</name>
    <dbReference type="NCBI Taxonomy" id="93759"/>
    <lineage>
        <taxon>Eukaryota</taxon>
        <taxon>Viridiplantae</taxon>
        <taxon>Streptophyta</taxon>
        <taxon>Embryophyta</taxon>
        <taxon>Tracheophyta</taxon>
        <taxon>Spermatophyta</taxon>
        <taxon>Magnoliopsida</taxon>
        <taxon>eudicotyledons</taxon>
        <taxon>Gunneridae</taxon>
        <taxon>Pentapetalae</taxon>
        <taxon>rosids</taxon>
        <taxon>malvids</taxon>
        <taxon>Malvales</taxon>
        <taxon>Malvaceae</taxon>
        <taxon>Grewioideae</taxon>
        <taxon>Apeibeae</taxon>
        <taxon>Corchorus</taxon>
    </lineage>
</organism>
<feature type="region of interest" description="Disordered" evidence="1">
    <location>
        <begin position="36"/>
        <end position="55"/>
    </location>
</feature>
<dbReference type="AlphaFoldDB" id="A0A1R3J2M3"/>
<accession>A0A1R3J2M3</accession>
<evidence type="ECO:0000313" key="2">
    <source>
        <dbReference type="EMBL" id="OMO89026.1"/>
    </source>
</evidence>